<dbReference type="OrthoDB" id="8441at10239"/>
<feature type="region of interest" description="Disordered" evidence="7">
    <location>
        <begin position="91"/>
        <end position="117"/>
    </location>
</feature>
<dbReference type="Proteomes" id="UP000169848">
    <property type="component" value="Segment"/>
</dbReference>
<dbReference type="GO" id="GO:0008270">
    <property type="term" value="F:zinc ion binding"/>
    <property type="evidence" value="ECO:0007669"/>
    <property type="project" value="UniProtKB-KW"/>
</dbReference>
<evidence type="ECO:0000313" key="8">
    <source>
        <dbReference type="EMBL" id="AMB17020.1"/>
    </source>
</evidence>
<comment type="similarity">
    <text evidence="2">Belongs to the HHV-1 ICP27 protein family.</text>
</comment>
<sequence>MSSRSATLVDLGLDLVDSDLEDAHEMDIQYTDSDSHDECSSSDEELEGPEVELATEVVSSPARSVVETSRPTDFVGCDADRPLLALGSDRPTSDVWSRLGPRAPHDRNVSRASVRSRVSRAGPYIRRANNPHVAQAKTHTSDRRPAKLYHRYTRDRARRSEPKTWNDGRTRHNRWDSRPDTSRHPRRCLAPHSLTTLRGKTTTRRLKDTKPSSYPLQDKISPDVITALRSIKNRASVENIQESYVKSSEVMFRPFGGMMFPADSNPWAPVLSVMATGQPSLQNNPWLVGTPHTPIDAYGPKTHCAPWDDVLRHGPVLYKTFQTNPRTASTAKILREIVLRRESLIAALASADELFTWCKMCIAHNLPLRSEDPIISTSGAILENLLLQLRPFLPCYLRARKTKPLDELCNRAQLSDVQEIVSLTFILLARLSSRVRDSDGLLDYGVLGVDGDNQMDYYIPGSCLTGVLEILATHRNECVSRICELVASQLVSPNYVHGKYFYCNSLY</sequence>
<reference evidence="8 9" key="1">
    <citation type="journal article" date="2016" name="BMC Genomics">
        <title>The first genome sequence of a metatherian herpesvirus: Macropodid herpesvirus 1.</title>
        <authorList>
            <person name="Vaz P.K."/>
            <person name="Mahony T.J."/>
            <person name="Hartley C.A."/>
            <person name="Fowler E.V."/>
            <person name="Ficorilli N."/>
            <person name="Lee S.W."/>
            <person name="Gilkerson J.R."/>
            <person name="Browning G.F."/>
            <person name="Devlin J.M."/>
        </authorList>
    </citation>
    <scope>NUCLEOTIDE SEQUENCE [LARGE SCALE GENOMIC DNA]</scope>
    <source>
        <strain evidence="8">MaHV1.3076/08</strain>
    </source>
</reference>
<dbReference type="RefSeq" id="YP_009227287.1">
    <property type="nucleotide sequence ID" value="NC_029132.1"/>
</dbReference>
<dbReference type="GeneID" id="26828084"/>
<keyword evidence="6" id="KW-0694">RNA-binding</keyword>
<evidence type="ECO:0000256" key="6">
    <source>
        <dbReference type="ARBA" id="ARBA00022884"/>
    </source>
</evidence>
<evidence type="ECO:0000313" key="9">
    <source>
        <dbReference type="Proteomes" id="UP000169848"/>
    </source>
</evidence>
<gene>
    <name evidence="8" type="primary">UL54</name>
</gene>
<proteinExistence type="inferred from homology"/>
<evidence type="ECO:0000256" key="5">
    <source>
        <dbReference type="ARBA" id="ARBA00022833"/>
    </source>
</evidence>
<evidence type="ECO:0000256" key="3">
    <source>
        <dbReference type="ARBA" id="ARBA00022723"/>
    </source>
</evidence>
<keyword evidence="5" id="KW-0862">Zinc</keyword>
<dbReference type="EMBL" id="KT594769">
    <property type="protein sequence ID" value="AMB17020.1"/>
    <property type="molecule type" value="Genomic_DNA"/>
</dbReference>
<dbReference type="GO" id="GO:0003723">
    <property type="term" value="F:RNA binding"/>
    <property type="evidence" value="ECO:0007669"/>
    <property type="project" value="UniProtKB-KW"/>
</dbReference>
<keyword evidence="4" id="KW-0863">Zinc-finger</keyword>
<evidence type="ECO:0000256" key="4">
    <source>
        <dbReference type="ARBA" id="ARBA00022771"/>
    </source>
</evidence>
<evidence type="ECO:0000256" key="1">
    <source>
        <dbReference type="ARBA" id="ARBA00004192"/>
    </source>
</evidence>
<name>A0A120HUI5_9ALPH</name>
<feature type="compositionally biased region" description="Basic and acidic residues" evidence="7">
    <location>
        <begin position="156"/>
        <end position="183"/>
    </location>
</feature>
<dbReference type="InterPro" id="IPR008648">
    <property type="entry name" value="ICP27-like"/>
</dbReference>
<dbReference type="Pfam" id="PF05459">
    <property type="entry name" value="Herpes_UL69"/>
    <property type="match status" value="1"/>
</dbReference>
<organism evidence="8 9">
    <name type="scientific">Macropodid alphaherpesvirus 1</name>
    <dbReference type="NCBI Taxonomy" id="137443"/>
    <lineage>
        <taxon>Viruses</taxon>
        <taxon>Duplodnaviria</taxon>
        <taxon>Heunggongvirae</taxon>
        <taxon>Peploviricota</taxon>
        <taxon>Herviviricetes</taxon>
        <taxon>Herpesvirales</taxon>
        <taxon>Orthoherpesviridae</taxon>
        <taxon>Alphaherpesvirinae</taxon>
        <taxon>Simplexvirus</taxon>
        <taxon>Simplexvirus macropodidalpha1</taxon>
    </lineage>
</organism>
<keyword evidence="3" id="KW-0479">Metal-binding</keyword>
<feature type="region of interest" description="Disordered" evidence="7">
    <location>
        <begin position="24"/>
        <end position="48"/>
    </location>
</feature>
<protein>
    <submittedName>
        <fullName evidence="8">Multifunctional expression regulator ICP27</fullName>
    </submittedName>
</protein>
<dbReference type="KEGG" id="vg:26828084"/>
<comment type="subcellular location">
    <subcellularLocation>
        <location evidence="1">Host cytoplasm</location>
    </subcellularLocation>
</comment>
<dbReference type="GO" id="GO:0006355">
    <property type="term" value="P:regulation of DNA-templated transcription"/>
    <property type="evidence" value="ECO:0007669"/>
    <property type="project" value="InterPro"/>
</dbReference>
<accession>A0A120HUI5</accession>
<dbReference type="GO" id="GO:0030430">
    <property type="term" value="C:host cell cytoplasm"/>
    <property type="evidence" value="ECO:0007669"/>
    <property type="project" value="UniProtKB-SubCell"/>
</dbReference>
<feature type="compositionally biased region" description="Basic and acidic residues" evidence="7">
    <location>
        <begin position="24"/>
        <end position="39"/>
    </location>
</feature>
<evidence type="ECO:0000256" key="7">
    <source>
        <dbReference type="SAM" id="MobiDB-lite"/>
    </source>
</evidence>
<keyword evidence="9" id="KW-1185">Reference proteome</keyword>
<evidence type="ECO:0000256" key="2">
    <source>
        <dbReference type="ARBA" id="ARBA00008477"/>
    </source>
</evidence>
<feature type="region of interest" description="Disordered" evidence="7">
    <location>
        <begin position="156"/>
        <end position="187"/>
    </location>
</feature>